<dbReference type="NCBIfam" id="TIGR01509">
    <property type="entry name" value="HAD-SF-IA-v3"/>
    <property type="match status" value="1"/>
</dbReference>
<dbReference type="Pfam" id="PF13419">
    <property type="entry name" value="HAD_2"/>
    <property type="match status" value="1"/>
</dbReference>
<dbReference type="NCBIfam" id="TIGR01662">
    <property type="entry name" value="HAD-SF-IIIA"/>
    <property type="match status" value="1"/>
</dbReference>
<proteinExistence type="predicted"/>
<dbReference type="PANTHER" id="PTHR46470">
    <property type="entry name" value="N-ACYLNEURAMINATE-9-PHOSPHATASE"/>
    <property type="match status" value="1"/>
</dbReference>
<evidence type="ECO:0000256" key="2">
    <source>
        <dbReference type="ARBA" id="ARBA00022801"/>
    </source>
</evidence>
<reference evidence="5" key="1">
    <citation type="submission" date="2020-02" db="EMBL/GenBank/DDBJ databases">
        <title>Genomic and physiological characterization of two novel Nitrospinaceae genera.</title>
        <authorList>
            <person name="Mueller A.J."/>
            <person name="Jung M.-Y."/>
            <person name="Strachan C.R."/>
            <person name="Herbold C.W."/>
            <person name="Kirkegaard R.H."/>
            <person name="Daims H."/>
        </authorList>
    </citation>
    <scope>NUCLEOTIDE SEQUENCE [LARGE SCALE GENOMIC DNA]</scope>
</reference>
<evidence type="ECO:0000313" key="5">
    <source>
        <dbReference type="Proteomes" id="UP000594464"/>
    </source>
</evidence>
<evidence type="ECO:0000256" key="1">
    <source>
        <dbReference type="ARBA" id="ARBA00001946"/>
    </source>
</evidence>
<dbReference type="PRINTS" id="PR00413">
    <property type="entry name" value="HADHALOGNASE"/>
</dbReference>
<dbReference type="SFLD" id="SFLDG01135">
    <property type="entry name" value="C1.5.6:_HAD__Beta-PGM__Phospha"/>
    <property type="match status" value="1"/>
</dbReference>
<dbReference type="GO" id="GO:0044281">
    <property type="term" value="P:small molecule metabolic process"/>
    <property type="evidence" value="ECO:0007669"/>
    <property type="project" value="UniProtKB-ARBA"/>
</dbReference>
<keyword evidence="3" id="KW-0460">Magnesium</keyword>
<gene>
    <name evidence="4" type="ORF">G3M78_11555</name>
</gene>
<evidence type="ECO:0000256" key="3">
    <source>
        <dbReference type="ARBA" id="ARBA00022842"/>
    </source>
</evidence>
<sequence length="244" mass="28026">MKFTYKAVVFDWAFTLVDLGDENDLPPFKAMHQSMQERGWEAPAFDDFYSRFKTSFRNLIQQSRKSHQEARFEDVLKSFLISHRLPSESDQDLKELMTVYYKKTYERRKVYGDVTPTLEALRQQGIPMGIISNTTNPEFMKAYERSQCGLDAYFNFAVYSSSVPYRKPHPSIFQIAIERLNLPSHEILYVGDNPAADIVGSQSAGMKAVWLNRDNSVLPDSIRPDYEINSLSEILSLNGASIHS</sequence>
<dbReference type="Proteomes" id="UP000594464">
    <property type="component" value="Chromosome"/>
</dbReference>
<keyword evidence="2 4" id="KW-0378">Hydrolase</keyword>
<name>A0A7T0C3P7_9BACT</name>
<dbReference type="Gene3D" id="3.40.50.1000">
    <property type="entry name" value="HAD superfamily/HAD-like"/>
    <property type="match status" value="1"/>
</dbReference>
<dbReference type="SUPFAM" id="SSF56784">
    <property type="entry name" value="HAD-like"/>
    <property type="match status" value="1"/>
</dbReference>
<dbReference type="NCBIfam" id="TIGR01549">
    <property type="entry name" value="HAD-SF-IA-v1"/>
    <property type="match status" value="1"/>
</dbReference>
<dbReference type="SFLD" id="SFLDS00003">
    <property type="entry name" value="Haloacid_Dehalogenase"/>
    <property type="match status" value="1"/>
</dbReference>
<accession>A0A7T0C3P7</accession>
<dbReference type="GO" id="GO:0016787">
    <property type="term" value="F:hydrolase activity"/>
    <property type="evidence" value="ECO:0007669"/>
    <property type="project" value="UniProtKB-KW"/>
</dbReference>
<evidence type="ECO:0000313" key="4">
    <source>
        <dbReference type="EMBL" id="QPJ65994.1"/>
    </source>
</evidence>
<comment type="cofactor">
    <cofactor evidence="1">
        <name>Mg(2+)</name>
        <dbReference type="ChEBI" id="CHEBI:18420"/>
    </cofactor>
</comment>
<dbReference type="InterPro" id="IPR036412">
    <property type="entry name" value="HAD-like_sf"/>
</dbReference>
<dbReference type="InterPro" id="IPR006549">
    <property type="entry name" value="HAD-SF_hydro_IIIA"/>
</dbReference>
<dbReference type="InterPro" id="IPR006439">
    <property type="entry name" value="HAD-SF_hydro_IA"/>
</dbReference>
<dbReference type="Gene3D" id="1.20.120.710">
    <property type="entry name" value="Haloacid dehalogenase hydrolase-like domain"/>
    <property type="match status" value="1"/>
</dbReference>
<dbReference type="KEGG" id="nva:G3M78_11555"/>
<dbReference type="SFLD" id="SFLDG01129">
    <property type="entry name" value="C1.5:_HAD__Beta-PGM__Phosphata"/>
    <property type="match status" value="1"/>
</dbReference>
<dbReference type="InterPro" id="IPR023214">
    <property type="entry name" value="HAD_sf"/>
</dbReference>
<protein>
    <submittedName>
        <fullName evidence="4">HAD family hydrolase</fullName>
    </submittedName>
</protein>
<dbReference type="EMBL" id="CP048620">
    <property type="protein sequence ID" value="QPJ65994.1"/>
    <property type="molecule type" value="Genomic_DNA"/>
</dbReference>
<dbReference type="AlphaFoldDB" id="A0A7T0C3P7"/>
<dbReference type="InterPro" id="IPR051400">
    <property type="entry name" value="HAD-like_hydrolase"/>
</dbReference>
<organism evidence="4 5">
    <name type="scientific">Candidatus Nitrohelix vancouverensis</name>
    <dbReference type="NCBI Taxonomy" id="2705534"/>
    <lineage>
        <taxon>Bacteria</taxon>
        <taxon>Pseudomonadati</taxon>
        <taxon>Nitrospinota/Tectimicrobiota group</taxon>
        <taxon>Nitrospinota</taxon>
        <taxon>Nitrospinia</taxon>
        <taxon>Nitrospinales</taxon>
        <taxon>Nitrospinaceae</taxon>
        <taxon>Candidatus Nitrohelix</taxon>
    </lineage>
</organism>
<dbReference type="InterPro" id="IPR041492">
    <property type="entry name" value="HAD_2"/>
</dbReference>